<dbReference type="InterPro" id="IPR036956">
    <property type="entry name" value="Impact_N_sf"/>
</dbReference>
<evidence type="ECO:0000256" key="1">
    <source>
        <dbReference type="ARBA" id="ARBA00007665"/>
    </source>
</evidence>
<feature type="region of interest" description="Disordered" evidence="2">
    <location>
        <begin position="74"/>
        <end position="103"/>
    </location>
</feature>
<dbReference type="Gene3D" id="3.30.230.30">
    <property type="entry name" value="Impact, N-terminal domain"/>
    <property type="match status" value="1"/>
</dbReference>
<proteinExistence type="inferred from homology"/>
<sequence length="551" mass="59664">MASQQDLQELLRIITSRKGVSMMAAMGQVKALQARDLRSIKQISEAPFDVVESALGDSKAAKSLQTACKVHLKRPSTKRAGESLTADGDKRAKNRHDGSSAEAVCQSAEKLEDALALPIVTDEWEIAKALIYTNRAPIMLAFVVELLRCTMPLQPLSSRLSLAQAVVSANARTKAVDIGLANTSDNDASWGEGQPKVSIMGRLIAVLKRGDYQLAAEEVVAAPATFDGTSGAVPRMATKPSDAAVHKCAIAVSKSPWSISRQITFKSSTFVARVASVDNVGQASALTRSLLSSEPLLQTATHNAWGFRIQEQKHWGGVGEVRERCEDDGETGCGQFILRLMREASVTNVVVVLSRWFGGEMLGPDRWRLMRNVITEALSQRLRLPQSEVGAERVALWALDLQRLAGSGNVRSADDGNRTVTGAPIFRPESARSYLLKSFASSQNENDATSPGGENCLERSISRAGGGKLSKSEAEAEKLRNLGRLLGAFRLLFESWSDLTPPELNRRAFSWYAAIRPEVEPGIAGWGAKGCLRLSDILHLRRSNSEGSGEE</sequence>
<dbReference type="Pfam" id="PF01205">
    <property type="entry name" value="Impact_N"/>
    <property type="match status" value="1"/>
</dbReference>
<protein>
    <submittedName>
        <fullName evidence="4">Impact protein</fullName>
    </submittedName>
</protein>
<dbReference type="PANTHER" id="PTHR16301:SF4">
    <property type="entry name" value="IMPACT N-TERMINAL DOMAIN-CONTAINING PROTEIN"/>
    <property type="match status" value="1"/>
</dbReference>
<evidence type="ECO:0000313" key="5">
    <source>
        <dbReference type="Proteomes" id="UP000092177"/>
    </source>
</evidence>
<dbReference type="InterPro" id="IPR020569">
    <property type="entry name" value="UPF0029_Impact_CS"/>
</dbReference>
<feature type="compositionally biased region" description="Basic and acidic residues" evidence="2">
    <location>
        <begin position="87"/>
        <end position="99"/>
    </location>
</feature>
<dbReference type="VEuPathDB" id="FungiDB:CH63R_06373"/>
<dbReference type="InterPro" id="IPR023582">
    <property type="entry name" value="Impact"/>
</dbReference>
<keyword evidence="5" id="KW-1185">Reference proteome</keyword>
<organism evidence="4 5">
    <name type="scientific">Colletotrichum higginsianum (strain IMI 349063)</name>
    <name type="common">Crucifer anthracnose fungus</name>
    <dbReference type="NCBI Taxonomy" id="759273"/>
    <lineage>
        <taxon>Eukaryota</taxon>
        <taxon>Fungi</taxon>
        <taxon>Dikarya</taxon>
        <taxon>Ascomycota</taxon>
        <taxon>Pezizomycotina</taxon>
        <taxon>Sordariomycetes</taxon>
        <taxon>Hypocreomycetidae</taxon>
        <taxon>Glomerellales</taxon>
        <taxon>Glomerellaceae</taxon>
        <taxon>Colletotrichum</taxon>
        <taxon>Colletotrichum destructivum species complex</taxon>
    </lineage>
</organism>
<accession>A0A1B7YET5</accession>
<dbReference type="SUPFAM" id="SSF54211">
    <property type="entry name" value="Ribosomal protein S5 domain 2-like"/>
    <property type="match status" value="1"/>
</dbReference>
<dbReference type="PROSITE" id="PS00910">
    <property type="entry name" value="UPF0029"/>
    <property type="match status" value="1"/>
</dbReference>
<dbReference type="InterPro" id="IPR020568">
    <property type="entry name" value="Ribosomal_Su5_D2-typ_SF"/>
</dbReference>
<dbReference type="KEGG" id="chig:CH63R_06373"/>
<feature type="domain" description="Impact N-terminal" evidence="3">
    <location>
        <begin position="266"/>
        <end position="378"/>
    </location>
</feature>
<gene>
    <name evidence="4" type="ORF">CH63R_06373</name>
</gene>
<dbReference type="GO" id="GO:0140469">
    <property type="term" value="P:GCN2-mediated signaling"/>
    <property type="evidence" value="ECO:0007669"/>
    <property type="project" value="TreeGrafter"/>
</dbReference>
<dbReference type="EMBL" id="LTAN01000004">
    <property type="protein sequence ID" value="OBR10681.1"/>
    <property type="molecule type" value="Genomic_DNA"/>
</dbReference>
<reference evidence="5" key="1">
    <citation type="journal article" date="2017" name="BMC Genomics">
        <title>Gapless genome assembly of Colletotrichum higginsianum reveals chromosome structure and association of transposable elements with secondary metabolite gene clusters.</title>
        <authorList>
            <person name="Dallery J.-F."/>
            <person name="Lapalu N."/>
            <person name="Zampounis A."/>
            <person name="Pigne S."/>
            <person name="Luyten I."/>
            <person name="Amselem J."/>
            <person name="Wittenberg A.H.J."/>
            <person name="Zhou S."/>
            <person name="de Queiroz M.V."/>
            <person name="Robin G.P."/>
            <person name="Auger A."/>
            <person name="Hainaut M."/>
            <person name="Henrissat B."/>
            <person name="Kim K.-T."/>
            <person name="Lee Y.-H."/>
            <person name="Lespinet O."/>
            <person name="Schwartz D.C."/>
            <person name="Thon M.R."/>
            <person name="O'Connell R.J."/>
        </authorList>
    </citation>
    <scope>NUCLEOTIDE SEQUENCE [LARGE SCALE GENOMIC DNA]</scope>
    <source>
        <strain evidence="5">IMI 349063</strain>
    </source>
</reference>
<dbReference type="GO" id="GO:0006446">
    <property type="term" value="P:regulation of translational initiation"/>
    <property type="evidence" value="ECO:0007669"/>
    <property type="project" value="TreeGrafter"/>
</dbReference>
<comment type="similarity">
    <text evidence="1">Belongs to the IMPACT family.</text>
</comment>
<evidence type="ECO:0000256" key="2">
    <source>
        <dbReference type="SAM" id="MobiDB-lite"/>
    </source>
</evidence>
<evidence type="ECO:0000313" key="4">
    <source>
        <dbReference type="EMBL" id="OBR10681.1"/>
    </source>
</evidence>
<dbReference type="AlphaFoldDB" id="A0A1B7YET5"/>
<dbReference type="Proteomes" id="UP000092177">
    <property type="component" value="Chromosome 4"/>
</dbReference>
<dbReference type="GO" id="GO:0005737">
    <property type="term" value="C:cytoplasm"/>
    <property type="evidence" value="ECO:0007669"/>
    <property type="project" value="TreeGrafter"/>
</dbReference>
<name>A0A1B7YET5_COLHI</name>
<dbReference type="GeneID" id="28865455"/>
<dbReference type="OrthoDB" id="416496at2759"/>
<evidence type="ECO:0000259" key="3">
    <source>
        <dbReference type="Pfam" id="PF01205"/>
    </source>
</evidence>
<dbReference type="InterPro" id="IPR001498">
    <property type="entry name" value="Impact_N"/>
</dbReference>
<dbReference type="RefSeq" id="XP_018159198.1">
    <property type="nucleotide sequence ID" value="XM_018301348.1"/>
</dbReference>
<comment type="caution">
    <text evidence="4">The sequence shown here is derived from an EMBL/GenBank/DDBJ whole genome shotgun (WGS) entry which is preliminary data.</text>
</comment>
<dbReference type="PANTHER" id="PTHR16301">
    <property type="entry name" value="IMPACT-RELATED"/>
    <property type="match status" value="1"/>
</dbReference>